<dbReference type="AlphaFoldDB" id="A0AAW1RT04"/>
<dbReference type="SUPFAM" id="SSF50494">
    <property type="entry name" value="Trypsin-like serine proteases"/>
    <property type="match status" value="1"/>
</dbReference>
<evidence type="ECO:0000313" key="1">
    <source>
        <dbReference type="EMBL" id="KAK9836963.1"/>
    </source>
</evidence>
<dbReference type="Proteomes" id="UP001445335">
    <property type="component" value="Unassembled WGS sequence"/>
</dbReference>
<dbReference type="Gene3D" id="2.40.10.10">
    <property type="entry name" value="Trypsin-like serine proteases"/>
    <property type="match status" value="2"/>
</dbReference>
<evidence type="ECO:0000313" key="2">
    <source>
        <dbReference type="Proteomes" id="UP001445335"/>
    </source>
</evidence>
<organism evidence="1 2">
    <name type="scientific">Elliptochloris bilobata</name>
    <dbReference type="NCBI Taxonomy" id="381761"/>
    <lineage>
        <taxon>Eukaryota</taxon>
        <taxon>Viridiplantae</taxon>
        <taxon>Chlorophyta</taxon>
        <taxon>core chlorophytes</taxon>
        <taxon>Trebouxiophyceae</taxon>
        <taxon>Trebouxiophyceae incertae sedis</taxon>
        <taxon>Elliptochloris clade</taxon>
        <taxon>Elliptochloris</taxon>
    </lineage>
</organism>
<keyword evidence="2" id="KW-1185">Reference proteome</keyword>
<dbReference type="Pfam" id="PF13365">
    <property type="entry name" value="Trypsin_2"/>
    <property type="match status" value="1"/>
</dbReference>
<dbReference type="InterPro" id="IPR043504">
    <property type="entry name" value="Peptidase_S1_PA_chymotrypsin"/>
</dbReference>
<reference evidence="1 2" key="1">
    <citation type="journal article" date="2024" name="Nat. Commun.">
        <title>Phylogenomics reveals the evolutionary origins of lichenization in chlorophyte algae.</title>
        <authorList>
            <person name="Puginier C."/>
            <person name="Libourel C."/>
            <person name="Otte J."/>
            <person name="Skaloud P."/>
            <person name="Haon M."/>
            <person name="Grisel S."/>
            <person name="Petersen M."/>
            <person name="Berrin J.G."/>
            <person name="Delaux P.M."/>
            <person name="Dal Grande F."/>
            <person name="Keller J."/>
        </authorList>
    </citation>
    <scope>NUCLEOTIDE SEQUENCE [LARGE SCALE GENOMIC DNA]</scope>
    <source>
        <strain evidence="1 2">SAG 245.80</strain>
    </source>
</reference>
<sequence length="520" mass="53674">MGLCTGTLLSTAHVDRNFVLTSDHCFSSLRAPDDFQNWVMVFNYQAPCNTTTRNPNISETLQGVRLVYYNSRANLLLLEISDIPFSYQPVYMGFDSTLNFVPTAAVTIQQPNGNIKRISYANGSITDRFAAPIFPTGDVAPTQKTHLKVAWSKGATMTGSSGAPLIDAASGRTVAVLTGGFATCNAAQGAADFFGRLSSEAWSDGLADVLSPSARNLPLIAKLVAAEDVTNAGAIAMALPPRQADRNYTSDTHEAALLPEPTIGALPPVVVVFAGDREQAASFGIWLHEPPAAGETITIRLTLLPLPGNMAAAGSDAATLSVPALSFSSANWANRKVVTVKRTDMQQLPPSGLLRFDVQLNASSDASADYNKTSSVRAIFLGGARGSSGFAGRVPGAAGVAVPSLPFFASSPLASPSGLAVLRLRPAQTLAASLLVCMAPGALRTSLVAHYASGILVGALAADPAASDENCLEIRGEVFAGGAPHALIVSDSAYLGAPLPAALAPALNVGGYPGAGQAGP</sequence>
<evidence type="ECO:0008006" key="3">
    <source>
        <dbReference type="Google" id="ProtNLM"/>
    </source>
</evidence>
<name>A0AAW1RT04_9CHLO</name>
<dbReference type="InterPro" id="IPR009003">
    <property type="entry name" value="Peptidase_S1_PA"/>
</dbReference>
<protein>
    <recommendedName>
        <fullName evidence="3">Peptidase S1 domain-containing protein</fullName>
    </recommendedName>
</protein>
<gene>
    <name evidence="1" type="ORF">WJX81_003021</name>
</gene>
<proteinExistence type="predicted"/>
<accession>A0AAW1RT04</accession>
<dbReference type="EMBL" id="JALJOU010000024">
    <property type="protein sequence ID" value="KAK9836963.1"/>
    <property type="molecule type" value="Genomic_DNA"/>
</dbReference>
<comment type="caution">
    <text evidence="1">The sequence shown here is derived from an EMBL/GenBank/DDBJ whole genome shotgun (WGS) entry which is preliminary data.</text>
</comment>